<protein>
    <submittedName>
        <fullName evidence="1">SDR family NAD(P)-dependent oxidoreductase</fullName>
    </submittedName>
</protein>
<evidence type="ECO:0000313" key="1">
    <source>
        <dbReference type="EMBL" id="MDK7294394.1"/>
    </source>
</evidence>
<feature type="non-terminal residue" evidence="1">
    <location>
        <position position="79"/>
    </location>
</feature>
<organism evidence="1 2">
    <name type="scientific">Streptococcus pasteurianus</name>
    <dbReference type="NCBI Taxonomy" id="197614"/>
    <lineage>
        <taxon>Bacteria</taxon>
        <taxon>Bacillati</taxon>
        <taxon>Bacillota</taxon>
        <taxon>Bacilli</taxon>
        <taxon>Lactobacillales</taxon>
        <taxon>Streptococcaceae</taxon>
        <taxon>Streptococcus</taxon>
    </lineage>
</organism>
<gene>
    <name evidence="1" type="ORF">QP487_13335</name>
</gene>
<dbReference type="SUPFAM" id="SSF51735">
    <property type="entry name" value="NAD(P)-binding Rossmann-fold domains"/>
    <property type="match status" value="1"/>
</dbReference>
<dbReference type="RefSeq" id="WP_285362715.1">
    <property type="nucleotide sequence ID" value="NZ_JASOPU010000494.1"/>
</dbReference>
<accession>A0AAW6YH33</accession>
<dbReference type="Proteomes" id="UP001237917">
    <property type="component" value="Unassembled WGS sequence"/>
</dbReference>
<reference evidence="1" key="1">
    <citation type="submission" date="2023-05" db="EMBL/GenBank/DDBJ databases">
        <title>Cataloging the Phylogenetic Diversity of Human Bladder Bacteria.</title>
        <authorList>
            <person name="Du J."/>
        </authorList>
    </citation>
    <scope>NUCLEOTIDE SEQUENCE</scope>
    <source>
        <strain evidence="1">UMB0765</strain>
    </source>
</reference>
<dbReference type="Gene3D" id="3.40.50.720">
    <property type="entry name" value="NAD(P)-binding Rossmann-like Domain"/>
    <property type="match status" value="1"/>
</dbReference>
<sequence length="79" mass="8711">ANFDISDNHVEHDNLLFVQTDVSSRENVEASVQKVVDHFGTVDAVVNNAGINVPRLLVDPKDPNGKYELDDATFDKMVA</sequence>
<dbReference type="AlphaFoldDB" id="A0AAW6YH33"/>
<dbReference type="InterPro" id="IPR036291">
    <property type="entry name" value="NAD(P)-bd_dom_sf"/>
</dbReference>
<dbReference type="CDD" id="cd05233">
    <property type="entry name" value="SDR_c"/>
    <property type="match status" value="1"/>
</dbReference>
<dbReference type="EMBL" id="JASOPU010000494">
    <property type="protein sequence ID" value="MDK7294394.1"/>
    <property type="molecule type" value="Genomic_DNA"/>
</dbReference>
<dbReference type="InterPro" id="IPR002347">
    <property type="entry name" value="SDR_fam"/>
</dbReference>
<name>A0AAW6YH33_9STRE</name>
<dbReference type="Pfam" id="PF00106">
    <property type="entry name" value="adh_short"/>
    <property type="match status" value="1"/>
</dbReference>
<evidence type="ECO:0000313" key="2">
    <source>
        <dbReference type="Proteomes" id="UP001237917"/>
    </source>
</evidence>
<proteinExistence type="predicted"/>
<feature type="non-terminal residue" evidence="1">
    <location>
        <position position="1"/>
    </location>
</feature>
<comment type="caution">
    <text evidence="1">The sequence shown here is derived from an EMBL/GenBank/DDBJ whole genome shotgun (WGS) entry which is preliminary data.</text>
</comment>